<accession>A0A1S7PL73</accession>
<evidence type="ECO:0000256" key="1">
    <source>
        <dbReference type="SAM" id="MobiDB-lite"/>
    </source>
</evidence>
<feature type="compositionally biased region" description="Basic and acidic residues" evidence="1">
    <location>
        <begin position="47"/>
        <end position="65"/>
    </location>
</feature>
<feature type="region of interest" description="Disordered" evidence="1">
    <location>
        <begin position="41"/>
        <end position="66"/>
    </location>
</feature>
<protein>
    <submittedName>
        <fullName evidence="2">Uncharacterized protein</fullName>
    </submittedName>
</protein>
<gene>
    <name evidence="2" type="ORF">AGR7C_Cc160129</name>
</gene>
<evidence type="ECO:0000313" key="3">
    <source>
        <dbReference type="Proteomes" id="UP000191987"/>
    </source>
</evidence>
<dbReference type="EMBL" id="FBWG01000008">
    <property type="protein sequence ID" value="CUX23107.1"/>
    <property type="molecule type" value="Genomic_DNA"/>
</dbReference>
<organism evidence="2 3">
    <name type="scientific">Agrobacterium deltaense Zutra 3/1</name>
    <dbReference type="NCBI Taxonomy" id="1183427"/>
    <lineage>
        <taxon>Bacteria</taxon>
        <taxon>Pseudomonadati</taxon>
        <taxon>Pseudomonadota</taxon>
        <taxon>Alphaproteobacteria</taxon>
        <taxon>Hyphomicrobiales</taxon>
        <taxon>Rhizobiaceae</taxon>
        <taxon>Rhizobium/Agrobacterium group</taxon>
        <taxon>Agrobacterium</taxon>
    </lineage>
</organism>
<reference evidence="2 3" key="1">
    <citation type="submission" date="2016-01" db="EMBL/GenBank/DDBJ databases">
        <authorList>
            <person name="Oliw E.H."/>
        </authorList>
    </citation>
    <scope>NUCLEOTIDE SEQUENCE [LARGE SCALE GENOMIC DNA]</scope>
    <source>
        <strain evidence="2 3">Zutra 3-1</strain>
    </source>
</reference>
<evidence type="ECO:0000313" key="2">
    <source>
        <dbReference type="EMBL" id="CUX23107.1"/>
    </source>
</evidence>
<name>A0A1S7PL73_9HYPH</name>
<sequence>MMMDYVHFRMHLHQDRPQLGHAIIHLAFKALREPVSFRCNFGHSGGRNRDGSTRRKEGSSRHRSDGTCAAGNFLINLHTHCMTFPKG</sequence>
<dbReference type="AlphaFoldDB" id="A0A1S7PL73"/>
<dbReference type="Proteomes" id="UP000191987">
    <property type="component" value="Unassembled WGS sequence"/>
</dbReference>
<proteinExistence type="predicted"/>